<dbReference type="OrthoDB" id="9804448at2"/>
<dbReference type="Gene3D" id="3.40.710.10">
    <property type="entry name" value="DD-peptidase/beta-lactamase superfamily"/>
    <property type="match status" value="1"/>
</dbReference>
<reference evidence="5" key="1">
    <citation type="submission" date="2017-04" db="EMBL/GenBank/DDBJ databases">
        <authorList>
            <person name="Varghese N."/>
            <person name="Submissions S."/>
        </authorList>
    </citation>
    <scope>NUCLEOTIDE SEQUENCE [LARGE SCALE GENOMIC DNA]</scope>
</reference>
<dbReference type="SUPFAM" id="SSF56601">
    <property type="entry name" value="beta-lactamase/transpeptidase-like"/>
    <property type="match status" value="1"/>
</dbReference>
<comment type="similarity">
    <text evidence="1">Belongs to the beta-lactamase family.</text>
</comment>
<accession>A0A1Y6F1V5</accession>
<dbReference type="RefSeq" id="WP_159456588.1">
    <property type="nucleotide sequence ID" value="NZ_FXWG01000002.1"/>
</dbReference>
<evidence type="ECO:0000313" key="5">
    <source>
        <dbReference type="Proteomes" id="UP000194420"/>
    </source>
</evidence>
<dbReference type="Proteomes" id="UP000194420">
    <property type="component" value="Unassembled WGS sequence"/>
</dbReference>
<evidence type="ECO:0000259" key="3">
    <source>
        <dbReference type="Pfam" id="PF00144"/>
    </source>
</evidence>
<name>A0A1Y6F1V5_9SPHN</name>
<dbReference type="EMBL" id="FXWG01000002">
    <property type="protein sequence ID" value="SMQ68815.1"/>
    <property type="molecule type" value="Genomic_DNA"/>
</dbReference>
<dbReference type="AlphaFoldDB" id="A0A1Y6F1V5"/>
<dbReference type="PANTHER" id="PTHR22935">
    <property type="entry name" value="PENICILLIN-BINDING PROTEIN"/>
    <property type="match status" value="1"/>
</dbReference>
<feature type="chain" id="PRO_5013074209" evidence="2">
    <location>
        <begin position="22"/>
        <end position="504"/>
    </location>
</feature>
<feature type="signal peptide" evidence="2">
    <location>
        <begin position="1"/>
        <end position="21"/>
    </location>
</feature>
<proteinExistence type="inferred from homology"/>
<gene>
    <name evidence="4" type="ORF">SAMN06297468_1096</name>
</gene>
<dbReference type="Pfam" id="PF00144">
    <property type="entry name" value="Beta-lactamase"/>
    <property type="match status" value="1"/>
</dbReference>
<keyword evidence="2" id="KW-0732">Signal</keyword>
<protein>
    <submittedName>
        <fullName evidence="4">CubicO group peptidase, beta-lactamase class C family</fullName>
    </submittedName>
</protein>
<keyword evidence="5" id="KW-1185">Reference proteome</keyword>
<dbReference type="InterPro" id="IPR051478">
    <property type="entry name" value="Beta-lactamase-like_AB/R"/>
</dbReference>
<dbReference type="InterPro" id="IPR001466">
    <property type="entry name" value="Beta-lactam-related"/>
</dbReference>
<organism evidence="4 5">
    <name type="scientific">Altererythrobacter xiamenensis</name>
    <dbReference type="NCBI Taxonomy" id="1316679"/>
    <lineage>
        <taxon>Bacteria</taxon>
        <taxon>Pseudomonadati</taxon>
        <taxon>Pseudomonadota</taxon>
        <taxon>Alphaproteobacteria</taxon>
        <taxon>Sphingomonadales</taxon>
        <taxon>Erythrobacteraceae</taxon>
        <taxon>Altererythrobacter</taxon>
    </lineage>
</organism>
<dbReference type="PANTHER" id="PTHR22935:SF95">
    <property type="entry name" value="BETA-LACTAMASE-LIKE 1-RELATED"/>
    <property type="match status" value="1"/>
</dbReference>
<dbReference type="InterPro" id="IPR012338">
    <property type="entry name" value="Beta-lactam/transpept-like"/>
</dbReference>
<feature type="domain" description="Beta-lactamase-related" evidence="3">
    <location>
        <begin position="66"/>
        <end position="386"/>
    </location>
</feature>
<sequence length="504" mass="54919">MKRLIAFAAALTATTALTATAQGAGFDHHAAADSETAANADDGKAKEAAAMSEALRLAGIWLETERAYENIPAMSVAVVKGQDTVWARGFGHTDRARKKAATADTIYSICSISKLFTAVAFMQEWEKGTVRLDEPVATYLPWATLAPDDRDSVPVTMRGLLTHSAGLPREAVNPYWTGPDFPFPTQDEIRAGIGAQNPLYPASRTFQYSNLGLTLVGETVEAVSDTPYGDYVSANILTPLGMEDTKPFIQSDEYGKQMAVGWGSLEPDGTRPAVKLFDARGINPAAGFSSSVNDLAKFAKWQFRLLKSEEAELLRASTLREMHRVHYITPDRETSWGLGFVNYPMDGSDIVGHGGSCPGYRSTLMIDPKNETAIALAMNTMENPGRIAQRLASLLGKRMDAKPFEAPESATVNLEDYAGYYSAQPWARDFVILPWAGGLASVDVAYGDPADSIGRLKPLGDDRFKVVTDKGEERETITFHRKADGSISHLERHGNLTYRIRPLD</sequence>
<evidence type="ECO:0000313" key="4">
    <source>
        <dbReference type="EMBL" id="SMQ68815.1"/>
    </source>
</evidence>
<evidence type="ECO:0000256" key="2">
    <source>
        <dbReference type="SAM" id="SignalP"/>
    </source>
</evidence>
<evidence type="ECO:0000256" key="1">
    <source>
        <dbReference type="ARBA" id="ARBA00038473"/>
    </source>
</evidence>